<dbReference type="EMBL" id="JACGWU010000002">
    <property type="protein sequence ID" value="MBA8828928.1"/>
    <property type="molecule type" value="Genomic_DNA"/>
</dbReference>
<evidence type="ECO:0000256" key="1">
    <source>
        <dbReference type="SAM" id="MobiDB-lite"/>
    </source>
</evidence>
<protein>
    <submittedName>
        <fullName evidence="2">2-iminobutanoate/2-iminopropanoate deaminase</fullName>
        <ecNumber evidence="2">3.5.99.10</ecNumber>
    </submittedName>
</protein>
<dbReference type="Proteomes" id="UP000524237">
    <property type="component" value="Unassembled WGS sequence"/>
</dbReference>
<feature type="region of interest" description="Disordered" evidence="1">
    <location>
        <begin position="1"/>
        <end position="21"/>
    </location>
</feature>
<dbReference type="Gene3D" id="3.30.1330.40">
    <property type="entry name" value="RutC-like"/>
    <property type="match status" value="1"/>
</dbReference>
<name>A0A7W3JTF1_9MICO</name>
<dbReference type="PANTHER" id="PTHR11803:SF44">
    <property type="entry name" value="RUTC FAMILY PROTEIN YJGH"/>
    <property type="match status" value="1"/>
</dbReference>
<dbReference type="EC" id="3.5.99.10" evidence="2"/>
<evidence type="ECO:0000313" key="2">
    <source>
        <dbReference type="EMBL" id="MBA8828928.1"/>
    </source>
</evidence>
<dbReference type="RefSeq" id="WP_182484367.1">
    <property type="nucleotide sequence ID" value="NZ_JACGWU010000002.1"/>
</dbReference>
<dbReference type="AlphaFoldDB" id="A0A7W3JTF1"/>
<dbReference type="CDD" id="cd00448">
    <property type="entry name" value="YjgF_YER057c_UK114_family"/>
    <property type="match status" value="1"/>
</dbReference>
<dbReference type="GO" id="GO:0005829">
    <property type="term" value="C:cytosol"/>
    <property type="evidence" value="ECO:0007669"/>
    <property type="project" value="TreeGrafter"/>
</dbReference>
<dbReference type="InterPro" id="IPR035959">
    <property type="entry name" value="RutC-like_sf"/>
</dbReference>
<dbReference type="PANTHER" id="PTHR11803">
    <property type="entry name" value="2-IMINOBUTANOATE/2-IMINOPROPANOATE DEAMINASE RIDA"/>
    <property type="match status" value="1"/>
</dbReference>
<dbReference type="InterPro" id="IPR006175">
    <property type="entry name" value="YjgF/YER057c/UK114"/>
</dbReference>
<sequence length="127" mass="13772">MTIDIVGRTTDAPNPAGPYSQSRRRGALVACSGQAGICIDGSVEEGFGPQLRRTFENLKATLDATGVSFADAIQVRIFLTDPRQFSEMNEIYTEYFVEPYPARTTVTVQLPSPLLVEVDLIAVASDS</sequence>
<dbReference type="Pfam" id="PF01042">
    <property type="entry name" value="Ribonuc_L-PSP"/>
    <property type="match status" value="1"/>
</dbReference>
<organism evidence="2 3">
    <name type="scientific">Alpinimonas psychrophila</name>
    <dbReference type="NCBI Taxonomy" id="748908"/>
    <lineage>
        <taxon>Bacteria</taxon>
        <taxon>Bacillati</taxon>
        <taxon>Actinomycetota</taxon>
        <taxon>Actinomycetes</taxon>
        <taxon>Micrococcales</taxon>
        <taxon>Microbacteriaceae</taxon>
        <taxon>Alpinimonas</taxon>
    </lineage>
</organism>
<gene>
    <name evidence="2" type="ORF">FB555_001026</name>
</gene>
<comment type="caution">
    <text evidence="2">The sequence shown here is derived from an EMBL/GenBank/DDBJ whole genome shotgun (WGS) entry which is preliminary data.</text>
</comment>
<accession>A0A7W3JTF1</accession>
<evidence type="ECO:0000313" key="3">
    <source>
        <dbReference type="Proteomes" id="UP000524237"/>
    </source>
</evidence>
<keyword evidence="3" id="KW-1185">Reference proteome</keyword>
<reference evidence="2 3" key="1">
    <citation type="submission" date="2020-07" db="EMBL/GenBank/DDBJ databases">
        <title>Sequencing the genomes of 1000 actinobacteria strains.</title>
        <authorList>
            <person name="Klenk H.-P."/>
        </authorList>
    </citation>
    <scope>NUCLEOTIDE SEQUENCE [LARGE SCALE GENOMIC DNA]</scope>
    <source>
        <strain evidence="2 3">DSM 23737</strain>
    </source>
</reference>
<dbReference type="SUPFAM" id="SSF55298">
    <property type="entry name" value="YjgF-like"/>
    <property type="match status" value="1"/>
</dbReference>
<dbReference type="GO" id="GO:0120241">
    <property type="term" value="F:2-iminobutanoate/2-iminopropanoate deaminase"/>
    <property type="evidence" value="ECO:0007669"/>
    <property type="project" value="UniProtKB-EC"/>
</dbReference>
<proteinExistence type="predicted"/>
<keyword evidence="2" id="KW-0378">Hydrolase</keyword>